<reference evidence="1" key="1">
    <citation type="journal article" date="2014" name="Front. Microbiol.">
        <title>High frequency of phylogenetically diverse reductive dehalogenase-homologous genes in deep subseafloor sedimentary metagenomes.</title>
        <authorList>
            <person name="Kawai M."/>
            <person name="Futagami T."/>
            <person name="Toyoda A."/>
            <person name="Takaki Y."/>
            <person name="Nishi S."/>
            <person name="Hori S."/>
            <person name="Arai W."/>
            <person name="Tsubouchi T."/>
            <person name="Morono Y."/>
            <person name="Uchiyama I."/>
            <person name="Ito T."/>
            <person name="Fujiyama A."/>
            <person name="Inagaki F."/>
            <person name="Takami H."/>
        </authorList>
    </citation>
    <scope>NUCLEOTIDE SEQUENCE</scope>
    <source>
        <strain evidence="1">Expedition CK06-06</strain>
    </source>
</reference>
<dbReference type="EMBL" id="BART01034859">
    <property type="protein sequence ID" value="GAH08445.1"/>
    <property type="molecule type" value="Genomic_DNA"/>
</dbReference>
<gene>
    <name evidence="1" type="ORF">S01H4_59440</name>
</gene>
<feature type="non-terminal residue" evidence="1">
    <location>
        <position position="1"/>
    </location>
</feature>
<evidence type="ECO:0000313" key="1">
    <source>
        <dbReference type="EMBL" id="GAH08445.1"/>
    </source>
</evidence>
<sequence>CGLCEVFFNGNSGNCSYKCPLAKDDCYKDDSLYKKVAVAVMSGDKIAFEVACENMVKFLEKKLKELKKGAKR</sequence>
<dbReference type="AlphaFoldDB" id="X1DJI5"/>
<accession>X1DJI5</accession>
<name>X1DJI5_9ZZZZ</name>
<comment type="caution">
    <text evidence="1">The sequence shown here is derived from an EMBL/GenBank/DDBJ whole genome shotgun (WGS) entry which is preliminary data.</text>
</comment>
<protein>
    <submittedName>
        <fullName evidence="1">Uncharacterized protein</fullName>
    </submittedName>
</protein>
<organism evidence="1">
    <name type="scientific">marine sediment metagenome</name>
    <dbReference type="NCBI Taxonomy" id="412755"/>
    <lineage>
        <taxon>unclassified sequences</taxon>
        <taxon>metagenomes</taxon>
        <taxon>ecological metagenomes</taxon>
    </lineage>
</organism>
<proteinExistence type="predicted"/>